<dbReference type="PANTHER" id="PTHR22929">
    <property type="entry name" value="RNA POLYMERASE III TRANSCRIPTION INITIATION FACTOR B"/>
    <property type="match status" value="1"/>
</dbReference>
<proteinExistence type="predicted"/>
<feature type="compositionally biased region" description="Basic residues" evidence="1">
    <location>
        <begin position="332"/>
        <end position="344"/>
    </location>
</feature>
<feature type="region of interest" description="Disordered" evidence="1">
    <location>
        <begin position="1"/>
        <end position="453"/>
    </location>
</feature>
<dbReference type="PANTHER" id="PTHR22929:SF0">
    <property type="entry name" value="TRANSCRIPTION FACTOR TFIIIB COMPONENT B'' HOMOLOG"/>
    <property type="match status" value="1"/>
</dbReference>
<dbReference type="Gene3D" id="1.10.10.60">
    <property type="entry name" value="Homeodomain-like"/>
    <property type="match status" value="1"/>
</dbReference>
<evidence type="ECO:0000313" key="3">
    <source>
        <dbReference type="EMBL" id="KAF2157970.1"/>
    </source>
</evidence>
<feature type="compositionally biased region" description="Polar residues" evidence="1">
    <location>
        <begin position="1"/>
        <end position="13"/>
    </location>
</feature>
<feature type="compositionally biased region" description="Polar residues" evidence="1">
    <location>
        <begin position="253"/>
        <end position="265"/>
    </location>
</feature>
<sequence>MSTFTSSAINKTGRTVAPKAVARRRPADRRQQAPAASNVSTPAPSQTSNEVPAETSTIGAPTDNVVSTSTETREAATETLSTVSNQHVAKERENTSIPDIPTPQAQSATAPLPTPAPTQPPSTATTSDDNDAGPAAIVLESTGDAIKRPVVPIPSREELPEPTTNVPTESEAFGEPQVAATHEASSNASKGLEQQLAGTKRKRGAKSSTTGSRKSARTAAAILPSVEGGEVGEEEQSARAVDGDAGEREPQQKRNSATAGQTTGSEDVAEDTVDVSQAQKSPPPVKPRARRRKKAPLSEATVNEGEAVPQASPAPLTTATQAETSQIEKIKRPQKPRQPRKPRQPKQNNTAEEGISTEAQPNTQGDDRGDDEDPELKQIDPSKTTMTDLIYEKTIGQVSEREKKMQQIDWAEVARKRREGPTVQASEGQDGEGEQPSEQATNQEDTPRRQQPTMQLRMVDGQIVLDEASQHIDRQAQALMDADNMVIDENADLTRRVNSMTWVNDKKRDPADRLTVYKAKSDPWNDDETDRFYEALRMFGTDFHIISKMFAPRTRRQIKLKFVREEKLDPDRINIALSGGQIVPMNLDHYAIATGLEASAFKDPSTVNEELEAQRKLNDEEIEKRREEANEAQKQKDIMHEQREREREDRDREKAVQKERRDEARRRKRAGRGIAGSGTF</sequence>
<dbReference type="InterPro" id="IPR009057">
    <property type="entry name" value="Homeodomain-like_sf"/>
</dbReference>
<organism evidence="3 4">
    <name type="scientific">Myriangium duriaei CBS 260.36</name>
    <dbReference type="NCBI Taxonomy" id="1168546"/>
    <lineage>
        <taxon>Eukaryota</taxon>
        <taxon>Fungi</taxon>
        <taxon>Dikarya</taxon>
        <taxon>Ascomycota</taxon>
        <taxon>Pezizomycotina</taxon>
        <taxon>Dothideomycetes</taxon>
        <taxon>Dothideomycetidae</taxon>
        <taxon>Myriangiales</taxon>
        <taxon>Myriangiaceae</taxon>
        <taxon>Myriangium</taxon>
    </lineage>
</organism>
<dbReference type="Pfam" id="PF15963">
    <property type="entry name" value="Myb_DNA-bind_7"/>
    <property type="match status" value="1"/>
</dbReference>
<dbReference type="SUPFAM" id="SSF46689">
    <property type="entry name" value="Homeodomain-like"/>
    <property type="match status" value="1"/>
</dbReference>
<reference evidence="3" key="1">
    <citation type="journal article" date="2020" name="Stud. Mycol.">
        <title>101 Dothideomycetes genomes: a test case for predicting lifestyles and emergence of pathogens.</title>
        <authorList>
            <person name="Haridas S."/>
            <person name="Albert R."/>
            <person name="Binder M."/>
            <person name="Bloem J."/>
            <person name="Labutti K."/>
            <person name="Salamov A."/>
            <person name="Andreopoulos B."/>
            <person name="Baker S."/>
            <person name="Barry K."/>
            <person name="Bills G."/>
            <person name="Bluhm B."/>
            <person name="Cannon C."/>
            <person name="Castanera R."/>
            <person name="Culley D."/>
            <person name="Daum C."/>
            <person name="Ezra D."/>
            <person name="Gonzalez J."/>
            <person name="Henrissat B."/>
            <person name="Kuo A."/>
            <person name="Liang C."/>
            <person name="Lipzen A."/>
            <person name="Lutzoni F."/>
            <person name="Magnuson J."/>
            <person name="Mondo S."/>
            <person name="Nolan M."/>
            <person name="Ohm R."/>
            <person name="Pangilinan J."/>
            <person name="Park H.-J."/>
            <person name="Ramirez L."/>
            <person name="Alfaro M."/>
            <person name="Sun H."/>
            <person name="Tritt A."/>
            <person name="Yoshinaga Y."/>
            <person name="Zwiers L.-H."/>
            <person name="Turgeon B."/>
            <person name="Goodwin S."/>
            <person name="Spatafora J."/>
            <person name="Crous P."/>
            <person name="Grigoriev I."/>
        </authorList>
    </citation>
    <scope>NUCLEOTIDE SEQUENCE</scope>
    <source>
        <strain evidence="3">CBS 260.36</strain>
    </source>
</reference>
<dbReference type="GO" id="GO:0000126">
    <property type="term" value="C:transcription factor TFIIIB complex"/>
    <property type="evidence" value="ECO:0007669"/>
    <property type="project" value="TreeGrafter"/>
</dbReference>
<dbReference type="PROSITE" id="PS51293">
    <property type="entry name" value="SANT"/>
    <property type="match status" value="1"/>
</dbReference>
<gene>
    <name evidence="3" type="ORF">K461DRAFT_290231</name>
</gene>
<feature type="region of interest" description="Disordered" evidence="1">
    <location>
        <begin position="603"/>
        <end position="680"/>
    </location>
</feature>
<feature type="compositionally biased region" description="Polar residues" evidence="1">
    <location>
        <begin position="315"/>
        <end position="325"/>
    </location>
</feature>
<dbReference type="InterPro" id="IPR001005">
    <property type="entry name" value="SANT/Myb"/>
</dbReference>
<feature type="compositionally biased region" description="Polar residues" evidence="1">
    <location>
        <begin position="436"/>
        <end position="453"/>
    </location>
</feature>
<evidence type="ECO:0000256" key="1">
    <source>
        <dbReference type="SAM" id="MobiDB-lite"/>
    </source>
</evidence>
<dbReference type="SMART" id="SM00717">
    <property type="entry name" value="SANT"/>
    <property type="match status" value="1"/>
</dbReference>
<dbReference type="InterPro" id="IPR017884">
    <property type="entry name" value="SANT_dom"/>
</dbReference>
<feature type="compositionally biased region" description="Basic and acidic residues" evidence="1">
    <location>
        <begin position="241"/>
        <end position="252"/>
    </location>
</feature>
<evidence type="ECO:0000313" key="4">
    <source>
        <dbReference type="Proteomes" id="UP000799439"/>
    </source>
</evidence>
<accession>A0A9P4JCA5</accession>
<dbReference type="CDD" id="cd00167">
    <property type="entry name" value="SANT"/>
    <property type="match status" value="1"/>
</dbReference>
<name>A0A9P4JCA5_9PEZI</name>
<dbReference type="Proteomes" id="UP000799439">
    <property type="component" value="Unassembled WGS sequence"/>
</dbReference>
<comment type="caution">
    <text evidence="3">The sequence shown here is derived from an EMBL/GenBank/DDBJ whole genome shotgun (WGS) entry which is preliminary data.</text>
</comment>
<dbReference type="AlphaFoldDB" id="A0A9P4JCA5"/>
<keyword evidence="4" id="KW-1185">Reference proteome</keyword>
<feature type="compositionally biased region" description="Low complexity" evidence="1">
    <location>
        <begin position="102"/>
        <end position="111"/>
    </location>
</feature>
<feature type="compositionally biased region" description="Basic and acidic residues" evidence="1">
    <location>
        <begin position="612"/>
        <end position="665"/>
    </location>
</feature>
<protein>
    <recommendedName>
        <fullName evidence="2">SANT domain-containing protein</fullName>
    </recommendedName>
</protein>
<feature type="compositionally biased region" description="Polar residues" evidence="1">
    <location>
        <begin position="37"/>
        <end position="59"/>
    </location>
</feature>
<feature type="domain" description="SANT" evidence="2">
    <location>
        <begin position="519"/>
        <end position="570"/>
    </location>
</feature>
<dbReference type="InterPro" id="IPR039467">
    <property type="entry name" value="TFIIIB_B''_Myb"/>
</dbReference>
<dbReference type="GO" id="GO:0001156">
    <property type="term" value="F:TFIIIC-class transcription factor complex binding"/>
    <property type="evidence" value="ECO:0007669"/>
    <property type="project" value="TreeGrafter"/>
</dbReference>
<dbReference type="EMBL" id="ML996081">
    <property type="protein sequence ID" value="KAF2157970.1"/>
    <property type="molecule type" value="Genomic_DNA"/>
</dbReference>
<dbReference type="GO" id="GO:0070898">
    <property type="term" value="P:RNA polymerase III preinitiation complex assembly"/>
    <property type="evidence" value="ECO:0007669"/>
    <property type="project" value="TreeGrafter"/>
</dbReference>
<dbReference type="OrthoDB" id="272624at2759"/>
<evidence type="ECO:0000259" key="2">
    <source>
        <dbReference type="PROSITE" id="PS51293"/>
    </source>
</evidence>